<proteinExistence type="predicted"/>
<sequence>MWILMPKSDFKKRVFVLYRTASFYEPLSVQESENTRYAKEGGYFIDSIFTCFSTPSKTLSHRASLLEYIEKLPLKSPVIAYDLWVLSERVGEVIHLLKCLFAREARLYLTRPKLWLSKESEASVVIELLNSMRETNIAADKKGRCGRPQGSVSLSKYDPLRIEIIRLLQSKVTLSEIARKLGISRSSLGDYVKSRKLKEIAISLEPNQPI</sequence>
<dbReference type="KEGG" id="wsu:WS0633"/>
<gene>
    <name evidence="2" type="primary">ksgA</name>
    <name evidence="2" type="ordered locus">WS0633</name>
</gene>
<dbReference type="Gene3D" id="1.10.10.60">
    <property type="entry name" value="Homeodomain-like"/>
    <property type="match status" value="1"/>
</dbReference>
<organism evidence="3">
    <name type="scientific">Wolinella succinogenes (strain ATCC 29543 / DSM 1740 / CCUG 13145 / JCM 31913 / LMG 7466 / NCTC 11488 / FDC 602W)</name>
    <name type="common">Vibrio succinogenes</name>
    <dbReference type="NCBI Taxonomy" id="273121"/>
    <lineage>
        <taxon>Bacteria</taxon>
        <taxon>Pseudomonadati</taxon>
        <taxon>Campylobacterota</taxon>
        <taxon>Epsilonproteobacteria</taxon>
        <taxon>Campylobacterales</taxon>
        <taxon>Helicobacteraceae</taxon>
        <taxon>Wolinella</taxon>
    </lineage>
</organism>
<evidence type="ECO:0000313" key="3">
    <source>
        <dbReference type="Proteomes" id="UP000000422"/>
    </source>
</evidence>
<keyword evidence="3" id="KW-1185">Reference proteome</keyword>
<evidence type="ECO:0000259" key="1">
    <source>
        <dbReference type="Pfam" id="PF13518"/>
    </source>
</evidence>
<dbReference type="eggNOG" id="COG1961">
    <property type="taxonomic scope" value="Bacteria"/>
</dbReference>
<protein>
    <recommendedName>
        <fullName evidence="1">Insertion element IS150 protein InsJ-like helix-turn-helix domain-containing protein</fullName>
    </recommendedName>
</protein>
<name>Q7MSA4_WOLSU</name>
<dbReference type="AlphaFoldDB" id="Q7MSA4"/>
<feature type="domain" description="Insertion element IS150 protein InsJ-like helix-turn-helix" evidence="1">
    <location>
        <begin position="161"/>
        <end position="191"/>
    </location>
</feature>
<dbReference type="HOGENOM" id="CLU_1265843_0_0_7"/>
<dbReference type="Pfam" id="PF13518">
    <property type="entry name" value="HTH_28"/>
    <property type="match status" value="1"/>
</dbReference>
<dbReference type="Proteomes" id="UP000000422">
    <property type="component" value="Chromosome"/>
</dbReference>
<reference evidence="2 3" key="1">
    <citation type="journal article" date="2003" name="Proc. Natl. Acad. Sci. U.S.A.">
        <title>Complete genome sequence and analysis of Wolinella succinogenes.</title>
        <authorList>
            <person name="Baar C."/>
            <person name="Eppinger M."/>
            <person name="Raddatz G."/>
            <person name="Simon JM."/>
            <person name="Lanz C."/>
            <person name="Klimmek O."/>
            <person name="Nandakumar R."/>
            <person name="Gross R."/>
            <person name="Rosinus A."/>
            <person name="Keller H."/>
            <person name="Jagtap P."/>
            <person name="Linke B."/>
            <person name="Meyer F."/>
            <person name="Lederer H."/>
            <person name="Schuster S.C."/>
        </authorList>
    </citation>
    <scope>NUCLEOTIDE SEQUENCE [LARGE SCALE GENOMIC DNA]</scope>
    <source>
        <strain evidence="3">ATCC 29543 / DSM 1740 / CCUG 13145 / JCM 31913 / LMG 7466 / NCTC 11488 / FDC 602W</strain>
    </source>
</reference>
<accession>Q7MSA4</accession>
<evidence type="ECO:0000313" key="2">
    <source>
        <dbReference type="EMBL" id="CAE09764.1"/>
    </source>
</evidence>
<dbReference type="InterPro" id="IPR055247">
    <property type="entry name" value="InsJ-like_HTH"/>
</dbReference>
<dbReference type="EMBL" id="BX571658">
    <property type="protein sequence ID" value="CAE09764.1"/>
    <property type="molecule type" value="Genomic_DNA"/>
</dbReference>
<dbReference type="STRING" id="273121.WS0633"/>